<keyword evidence="7 8" id="KW-0472">Membrane</keyword>
<keyword evidence="5 8" id="KW-0812">Transmembrane</keyword>
<dbReference type="AlphaFoldDB" id="A0A382E6A4"/>
<evidence type="ECO:0000313" key="10">
    <source>
        <dbReference type="EMBL" id="SVB46228.1"/>
    </source>
</evidence>
<feature type="non-terminal residue" evidence="10">
    <location>
        <position position="266"/>
    </location>
</feature>
<name>A0A382E6A4_9ZZZZ</name>
<feature type="domain" description="Glycosyltransferase RgtA/B/C/D-like" evidence="9">
    <location>
        <begin position="63"/>
        <end position="220"/>
    </location>
</feature>
<keyword evidence="4" id="KW-0808">Transferase</keyword>
<dbReference type="PANTHER" id="PTHR33908">
    <property type="entry name" value="MANNOSYLTRANSFERASE YKCB-RELATED"/>
    <property type="match status" value="1"/>
</dbReference>
<dbReference type="GO" id="GO:0005886">
    <property type="term" value="C:plasma membrane"/>
    <property type="evidence" value="ECO:0007669"/>
    <property type="project" value="UniProtKB-SubCell"/>
</dbReference>
<evidence type="ECO:0000256" key="5">
    <source>
        <dbReference type="ARBA" id="ARBA00022692"/>
    </source>
</evidence>
<gene>
    <name evidence="10" type="ORF">METZ01_LOCUS199082</name>
</gene>
<organism evidence="10">
    <name type="scientific">marine metagenome</name>
    <dbReference type="NCBI Taxonomy" id="408172"/>
    <lineage>
        <taxon>unclassified sequences</taxon>
        <taxon>metagenomes</taxon>
        <taxon>ecological metagenomes</taxon>
    </lineage>
</organism>
<accession>A0A382E6A4</accession>
<dbReference type="GO" id="GO:0016763">
    <property type="term" value="F:pentosyltransferase activity"/>
    <property type="evidence" value="ECO:0007669"/>
    <property type="project" value="TreeGrafter"/>
</dbReference>
<evidence type="ECO:0000256" key="1">
    <source>
        <dbReference type="ARBA" id="ARBA00004651"/>
    </source>
</evidence>
<feature type="transmembrane region" description="Helical" evidence="8">
    <location>
        <begin position="84"/>
        <end position="105"/>
    </location>
</feature>
<evidence type="ECO:0000256" key="8">
    <source>
        <dbReference type="SAM" id="Phobius"/>
    </source>
</evidence>
<reference evidence="10" key="1">
    <citation type="submission" date="2018-05" db="EMBL/GenBank/DDBJ databases">
        <authorList>
            <person name="Lanie J.A."/>
            <person name="Ng W.-L."/>
            <person name="Kazmierczak K.M."/>
            <person name="Andrzejewski T.M."/>
            <person name="Davidsen T.M."/>
            <person name="Wayne K.J."/>
            <person name="Tettelin H."/>
            <person name="Glass J.I."/>
            <person name="Rusch D."/>
            <person name="Podicherti R."/>
            <person name="Tsui H.-C.T."/>
            <person name="Winkler M.E."/>
        </authorList>
    </citation>
    <scope>NUCLEOTIDE SEQUENCE</scope>
</reference>
<sequence>MNRLRTIDIGVLPIVVATILRFYDLGRGHPGLSIYPAISRNTTTSFHNWFYPSLFPDGSILADKPPVFFWIQGFFIQIMGTGNLALRMPAAIAAVCSVALLFLILRRTHGKWPAFIAALFLAVIPLDVNFSRGIFLEPVTTSVILLCVYLVVTGVQDAKENRFYWAAGVLGLAFMIKLWQGLLPAPGLAILFVIHYWGSWLKIAKVTLISSIFFSVVAFTWPISVWLTSGAYDSVMHSENIWDMIFGWNLFQRFGSLEYGASHSNG</sequence>
<dbReference type="InterPro" id="IPR038731">
    <property type="entry name" value="RgtA/B/C-like"/>
</dbReference>
<dbReference type="PANTHER" id="PTHR33908:SF3">
    <property type="entry name" value="UNDECAPRENYL PHOSPHATE-ALPHA-4-AMINO-4-DEOXY-L-ARABINOSE ARABINOSYL TRANSFERASE"/>
    <property type="match status" value="1"/>
</dbReference>
<keyword evidence="6 8" id="KW-1133">Transmembrane helix</keyword>
<evidence type="ECO:0000256" key="3">
    <source>
        <dbReference type="ARBA" id="ARBA00022676"/>
    </source>
</evidence>
<dbReference type="InterPro" id="IPR050297">
    <property type="entry name" value="LipidA_mod_glycosyltrf_83"/>
</dbReference>
<dbReference type="Pfam" id="PF13231">
    <property type="entry name" value="PMT_2"/>
    <property type="match status" value="1"/>
</dbReference>
<evidence type="ECO:0000256" key="4">
    <source>
        <dbReference type="ARBA" id="ARBA00022679"/>
    </source>
</evidence>
<evidence type="ECO:0000256" key="7">
    <source>
        <dbReference type="ARBA" id="ARBA00023136"/>
    </source>
</evidence>
<comment type="subcellular location">
    <subcellularLocation>
        <location evidence="1">Cell membrane</location>
        <topology evidence="1">Multi-pass membrane protein</topology>
    </subcellularLocation>
</comment>
<feature type="transmembrane region" description="Helical" evidence="8">
    <location>
        <begin position="134"/>
        <end position="152"/>
    </location>
</feature>
<feature type="transmembrane region" description="Helical" evidence="8">
    <location>
        <begin position="112"/>
        <end position="128"/>
    </location>
</feature>
<dbReference type="GO" id="GO:0008610">
    <property type="term" value="P:lipid biosynthetic process"/>
    <property type="evidence" value="ECO:0007669"/>
    <property type="project" value="UniProtKB-ARBA"/>
</dbReference>
<feature type="transmembrane region" description="Helical" evidence="8">
    <location>
        <begin position="164"/>
        <end position="197"/>
    </location>
</feature>
<feature type="transmembrane region" description="Helical" evidence="8">
    <location>
        <begin position="203"/>
        <end position="227"/>
    </location>
</feature>
<keyword evidence="3" id="KW-0328">Glycosyltransferase</keyword>
<proteinExistence type="predicted"/>
<keyword evidence="2" id="KW-1003">Cell membrane</keyword>
<evidence type="ECO:0000259" key="9">
    <source>
        <dbReference type="Pfam" id="PF13231"/>
    </source>
</evidence>
<evidence type="ECO:0000256" key="6">
    <source>
        <dbReference type="ARBA" id="ARBA00022989"/>
    </source>
</evidence>
<dbReference type="GO" id="GO:0010041">
    <property type="term" value="P:response to iron(III) ion"/>
    <property type="evidence" value="ECO:0007669"/>
    <property type="project" value="TreeGrafter"/>
</dbReference>
<dbReference type="EMBL" id="UINC01042929">
    <property type="protein sequence ID" value="SVB46228.1"/>
    <property type="molecule type" value="Genomic_DNA"/>
</dbReference>
<protein>
    <recommendedName>
        <fullName evidence="9">Glycosyltransferase RgtA/B/C/D-like domain-containing protein</fullName>
    </recommendedName>
</protein>
<evidence type="ECO:0000256" key="2">
    <source>
        <dbReference type="ARBA" id="ARBA00022475"/>
    </source>
</evidence>